<reference evidence="3" key="1">
    <citation type="journal article" date="2019" name="Int. J. Syst. Evol. Microbiol.">
        <title>The Global Catalogue of Microorganisms (GCM) 10K type strain sequencing project: providing services to taxonomists for standard genome sequencing and annotation.</title>
        <authorList>
            <consortium name="The Broad Institute Genomics Platform"/>
            <consortium name="The Broad Institute Genome Sequencing Center for Infectious Disease"/>
            <person name="Wu L."/>
            <person name="Ma J."/>
        </authorList>
    </citation>
    <scope>NUCLEOTIDE SEQUENCE [LARGE SCALE GENOMIC DNA]</scope>
    <source>
        <strain evidence="3">JCM 18050</strain>
    </source>
</reference>
<dbReference type="PIRSF" id="PIRSF009264">
    <property type="entry name" value="TagBP_ald_AgaZ"/>
    <property type="match status" value="1"/>
</dbReference>
<keyword evidence="3" id="KW-1185">Reference proteome</keyword>
<proteinExistence type="predicted"/>
<gene>
    <name evidence="2" type="primary">gatZ</name>
    <name evidence="2" type="ORF">GCM10023211_04510</name>
</gene>
<name>A0ABP9N361_9GAMM</name>
<dbReference type="RefSeq" id="WP_345488378.1">
    <property type="nucleotide sequence ID" value="NZ_BAABHY010000001.1"/>
</dbReference>
<dbReference type="NCBIfam" id="NF011626">
    <property type="entry name" value="PRK15052.1"/>
    <property type="match status" value="1"/>
</dbReference>
<evidence type="ECO:0000313" key="2">
    <source>
        <dbReference type="EMBL" id="GAA5105590.1"/>
    </source>
</evidence>
<comment type="pathway">
    <text evidence="1">Carbohydrate metabolism; D-tagatose 6-phosphate degradation; D-glyceraldehyde 3-phosphate and glycerone phosphate from D-tagatose 6-phosphate: step 2/2.</text>
</comment>
<protein>
    <submittedName>
        <fullName evidence="2">Tagatose-bisphosphate aldolase subunit GatZ</fullName>
    </submittedName>
</protein>
<dbReference type="Gene3D" id="1.10.400.20">
    <property type="entry name" value="putative tagatose 6-phosphate kinase domain like"/>
    <property type="match status" value="1"/>
</dbReference>
<evidence type="ECO:0000313" key="3">
    <source>
        <dbReference type="Proteomes" id="UP001500171"/>
    </source>
</evidence>
<comment type="caution">
    <text evidence="2">The sequence shown here is derived from an EMBL/GenBank/DDBJ whole genome shotgun (WGS) entry which is preliminary data.</text>
</comment>
<dbReference type="PANTHER" id="PTHR32502">
    <property type="entry name" value="N-ACETYLGALACTOSAMINE PERMEASE II COMPONENT-RELATED"/>
    <property type="match status" value="1"/>
</dbReference>
<evidence type="ECO:0000256" key="1">
    <source>
        <dbReference type="ARBA" id="ARBA00005191"/>
    </source>
</evidence>
<dbReference type="InterPro" id="IPR050303">
    <property type="entry name" value="GatZ_KbaZ_carbometab"/>
</dbReference>
<dbReference type="NCBIfam" id="TIGR02810">
    <property type="entry name" value="agaZ_gatZ"/>
    <property type="match status" value="1"/>
</dbReference>
<accession>A0ABP9N361</accession>
<dbReference type="SUPFAM" id="SSF51569">
    <property type="entry name" value="Aldolase"/>
    <property type="match status" value="1"/>
</dbReference>
<dbReference type="EMBL" id="BAABHY010000001">
    <property type="protein sequence ID" value="GAA5105590.1"/>
    <property type="molecule type" value="Genomic_DNA"/>
</dbReference>
<sequence>MKTIVKTHKNDRQHGIYSVCSAHPLVIEAVLLFNRSLDTHVLIEATSNQVNQYGGYTGMQPADFRDFVFAIANKVKFPTSRIILGGDHLGPNCWQHESAEVAMQKAEVLIAQYVKAGFRKIHLDTSMSCADDSMPLAPDVVAERSARLCLVAENTATDSQKHALSYVIGTEVPIPGGEAHAIETALVTTVDNAKLTISRHQQAFQQLGLNDAFKRVIAIVVQPGVEFDQHNIIQYQRQKALDLSAFIDTTPFVYEAHSTDYQTPAHLKQLVHDHFAILKVGPALTFALREAVFALAMIEKVIIAPAQQSQIMAVMDDVMLDNPQYWQKYYDSKYSKYRVELDYSLSDRCRYYWPDPSINQALDKLLSNLSSTTIALGVLSQYMPIQFNHVLAKQCQHEPKSLLIDKIQDVLRQYDQACRSSTIHV</sequence>
<organism evidence="2 3">
    <name type="scientific">Orbus sasakiae</name>
    <dbReference type="NCBI Taxonomy" id="1078475"/>
    <lineage>
        <taxon>Bacteria</taxon>
        <taxon>Pseudomonadati</taxon>
        <taxon>Pseudomonadota</taxon>
        <taxon>Gammaproteobacteria</taxon>
        <taxon>Orbales</taxon>
        <taxon>Orbaceae</taxon>
        <taxon>Orbus</taxon>
    </lineage>
</organism>
<dbReference type="InterPro" id="IPR012062">
    <property type="entry name" value="GatZ/KbaZ-like"/>
</dbReference>
<dbReference type="PANTHER" id="PTHR32502:SF12">
    <property type="entry name" value="D-TAGATOSE-1,6-BISPHOSPHATE ALDOLASE SUBUNIT GATZ"/>
    <property type="match status" value="1"/>
</dbReference>
<dbReference type="Proteomes" id="UP001500171">
    <property type="component" value="Unassembled WGS sequence"/>
</dbReference>
<dbReference type="InterPro" id="IPR013785">
    <property type="entry name" value="Aldolase_TIM"/>
</dbReference>
<dbReference type="Gene3D" id="3.20.20.70">
    <property type="entry name" value="Aldolase class I"/>
    <property type="match status" value="1"/>
</dbReference>
<dbReference type="Pfam" id="PF08013">
    <property type="entry name" value="GatZ_KbaZ-like"/>
    <property type="match status" value="1"/>
</dbReference>